<gene>
    <name evidence="1" type="ORF">ASPTUDRAFT_51345</name>
</gene>
<dbReference type="EMBL" id="KV878181">
    <property type="protein sequence ID" value="OJI87703.1"/>
    <property type="molecule type" value="Genomic_DNA"/>
</dbReference>
<keyword evidence="2" id="KW-1185">Reference proteome</keyword>
<dbReference type="Proteomes" id="UP000184304">
    <property type="component" value="Unassembled WGS sequence"/>
</dbReference>
<sequence length="52" mass="5926">MVQQTLRSPVNRILFTWLYDAAGALAKPITAISPEEGFRRWVLLTRSELDPP</sequence>
<reference evidence="2" key="1">
    <citation type="journal article" date="2017" name="Genome Biol.">
        <title>Comparative genomics reveals high biological diversity and specific adaptations in the industrially and medically important fungal genus Aspergillus.</title>
        <authorList>
            <person name="de Vries R.P."/>
            <person name="Riley R."/>
            <person name="Wiebenga A."/>
            <person name="Aguilar-Osorio G."/>
            <person name="Amillis S."/>
            <person name="Uchima C.A."/>
            <person name="Anderluh G."/>
            <person name="Asadollahi M."/>
            <person name="Askin M."/>
            <person name="Barry K."/>
            <person name="Battaglia E."/>
            <person name="Bayram O."/>
            <person name="Benocci T."/>
            <person name="Braus-Stromeyer S.A."/>
            <person name="Caldana C."/>
            <person name="Canovas D."/>
            <person name="Cerqueira G.C."/>
            <person name="Chen F."/>
            <person name="Chen W."/>
            <person name="Choi C."/>
            <person name="Clum A."/>
            <person name="Dos Santos R.A."/>
            <person name="Damasio A.R."/>
            <person name="Diallinas G."/>
            <person name="Emri T."/>
            <person name="Fekete E."/>
            <person name="Flipphi M."/>
            <person name="Freyberg S."/>
            <person name="Gallo A."/>
            <person name="Gournas C."/>
            <person name="Habgood R."/>
            <person name="Hainaut M."/>
            <person name="Harispe M.L."/>
            <person name="Henrissat B."/>
            <person name="Hilden K.S."/>
            <person name="Hope R."/>
            <person name="Hossain A."/>
            <person name="Karabika E."/>
            <person name="Karaffa L."/>
            <person name="Karanyi Z."/>
            <person name="Krasevec N."/>
            <person name="Kuo A."/>
            <person name="Kusch H."/>
            <person name="LaButti K."/>
            <person name="Lagendijk E.L."/>
            <person name="Lapidus A."/>
            <person name="Levasseur A."/>
            <person name="Lindquist E."/>
            <person name="Lipzen A."/>
            <person name="Logrieco A.F."/>
            <person name="MacCabe A."/>
            <person name="Maekelae M.R."/>
            <person name="Malavazi I."/>
            <person name="Melin P."/>
            <person name="Meyer V."/>
            <person name="Mielnichuk N."/>
            <person name="Miskei M."/>
            <person name="Molnar A.P."/>
            <person name="Mule G."/>
            <person name="Ngan C.Y."/>
            <person name="Orejas M."/>
            <person name="Orosz E."/>
            <person name="Ouedraogo J.P."/>
            <person name="Overkamp K.M."/>
            <person name="Park H.-S."/>
            <person name="Perrone G."/>
            <person name="Piumi F."/>
            <person name="Punt P.J."/>
            <person name="Ram A.F."/>
            <person name="Ramon A."/>
            <person name="Rauscher S."/>
            <person name="Record E."/>
            <person name="Riano-Pachon D.M."/>
            <person name="Robert V."/>
            <person name="Roehrig J."/>
            <person name="Ruller R."/>
            <person name="Salamov A."/>
            <person name="Salih N.S."/>
            <person name="Samson R.A."/>
            <person name="Sandor E."/>
            <person name="Sanguinetti M."/>
            <person name="Schuetze T."/>
            <person name="Sepcic K."/>
            <person name="Shelest E."/>
            <person name="Sherlock G."/>
            <person name="Sophianopoulou V."/>
            <person name="Squina F.M."/>
            <person name="Sun H."/>
            <person name="Susca A."/>
            <person name="Todd R.B."/>
            <person name="Tsang A."/>
            <person name="Unkles S.E."/>
            <person name="van de Wiele N."/>
            <person name="van Rossen-Uffink D."/>
            <person name="Oliveira J.V."/>
            <person name="Vesth T.C."/>
            <person name="Visser J."/>
            <person name="Yu J.-H."/>
            <person name="Zhou M."/>
            <person name="Andersen M.R."/>
            <person name="Archer D.B."/>
            <person name="Baker S.E."/>
            <person name="Benoit I."/>
            <person name="Brakhage A.A."/>
            <person name="Braus G.H."/>
            <person name="Fischer R."/>
            <person name="Frisvad J.C."/>
            <person name="Goldman G.H."/>
            <person name="Houbraken J."/>
            <person name="Oakley B."/>
            <person name="Pocsi I."/>
            <person name="Scazzocchio C."/>
            <person name="Seiboth B."/>
            <person name="vanKuyk P.A."/>
            <person name="Wortman J."/>
            <person name="Dyer P.S."/>
            <person name="Grigoriev I.V."/>
        </authorList>
    </citation>
    <scope>NUCLEOTIDE SEQUENCE [LARGE SCALE GENOMIC DNA]</scope>
    <source>
        <strain evidence="2">CBS 134.48</strain>
    </source>
</reference>
<evidence type="ECO:0000313" key="2">
    <source>
        <dbReference type="Proteomes" id="UP000184304"/>
    </source>
</evidence>
<evidence type="ECO:0000313" key="1">
    <source>
        <dbReference type="EMBL" id="OJI87703.1"/>
    </source>
</evidence>
<dbReference type="VEuPathDB" id="FungiDB:ASPTUDRAFT_51345"/>
<name>A0A1L9NEL4_ASPTC</name>
<accession>A0A1L9NEL4</accession>
<dbReference type="AlphaFoldDB" id="A0A1L9NEL4"/>
<proteinExistence type="predicted"/>
<organism evidence="1 2">
    <name type="scientific">Aspergillus tubingensis (strain CBS 134.48)</name>
    <dbReference type="NCBI Taxonomy" id="767770"/>
    <lineage>
        <taxon>Eukaryota</taxon>
        <taxon>Fungi</taxon>
        <taxon>Dikarya</taxon>
        <taxon>Ascomycota</taxon>
        <taxon>Pezizomycotina</taxon>
        <taxon>Eurotiomycetes</taxon>
        <taxon>Eurotiomycetidae</taxon>
        <taxon>Eurotiales</taxon>
        <taxon>Aspergillaceae</taxon>
        <taxon>Aspergillus</taxon>
        <taxon>Aspergillus subgen. Circumdati</taxon>
    </lineage>
</organism>
<protein>
    <submittedName>
        <fullName evidence="1">Uncharacterized protein</fullName>
    </submittedName>
</protein>